<evidence type="ECO:0000313" key="4">
    <source>
        <dbReference type="EMBL" id="KAK6996746.1"/>
    </source>
</evidence>
<evidence type="ECO:0000313" key="5">
    <source>
        <dbReference type="Proteomes" id="UP001362999"/>
    </source>
</evidence>
<keyword evidence="1" id="KW-0863">Zinc-finger</keyword>
<comment type="caution">
    <text evidence="4">The sequence shown here is derived from an EMBL/GenBank/DDBJ whole genome shotgun (WGS) entry which is preliminary data.</text>
</comment>
<dbReference type="GO" id="GO:0006355">
    <property type="term" value="P:regulation of DNA-templated transcription"/>
    <property type="evidence" value="ECO:0007669"/>
    <property type="project" value="InterPro"/>
</dbReference>
<dbReference type="GO" id="GO:0043565">
    <property type="term" value="F:sequence-specific DNA binding"/>
    <property type="evidence" value="ECO:0007669"/>
    <property type="project" value="InterPro"/>
</dbReference>
<dbReference type="Proteomes" id="UP001362999">
    <property type="component" value="Unassembled WGS sequence"/>
</dbReference>
<proteinExistence type="predicted"/>
<protein>
    <recommendedName>
        <fullName evidence="3">GATA-type domain-containing protein</fullName>
    </recommendedName>
</protein>
<keyword evidence="1" id="KW-0479">Metal-binding</keyword>
<evidence type="ECO:0000256" key="2">
    <source>
        <dbReference type="SAM" id="MobiDB-lite"/>
    </source>
</evidence>
<organism evidence="4 5">
    <name type="scientific">Favolaschia claudopus</name>
    <dbReference type="NCBI Taxonomy" id="2862362"/>
    <lineage>
        <taxon>Eukaryota</taxon>
        <taxon>Fungi</taxon>
        <taxon>Dikarya</taxon>
        <taxon>Basidiomycota</taxon>
        <taxon>Agaricomycotina</taxon>
        <taxon>Agaricomycetes</taxon>
        <taxon>Agaricomycetidae</taxon>
        <taxon>Agaricales</taxon>
        <taxon>Marasmiineae</taxon>
        <taxon>Mycenaceae</taxon>
        <taxon>Favolaschia</taxon>
    </lineage>
</organism>
<sequence>MTLAFRSQSQPRNQAALFAPKLERGWGIAIADSPLKSDFVAYFDNQRMNVYVRKGGRLAASRDDPQNAPTPANASSTSSSPNVNTNVNLGASSSHNNNSGLYYKLHGSARPISMKSDIICKRSRHDASASISKTRAALRAWAGMGMGVALAYQDDMWGYGGGIGGGEGGGMGGCIRHGDWRGYGGMYGYGSNMGG</sequence>
<dbReference type="EMBL" id="JAWWNJ010000096">
    <property type="protein sequence ID" value="KAK6996746.1"/>
    <property type="molecule type" value="Genomic_DNA"/>
</dbReference>
<dbReference type="AlphaFoldDB" id="A0AAV9ZZY7"/>
<dbReference type="Gene3D" id="3.30.50.10">
    <property type="entry name" value="Erythroid Transcription Factor GATA-1, subunit A"/>
    <property type="match status" value="1"/>
</dbReference>
<feature type="compositionally biased region" description="Low complexity" evidence="2">
    <location>
        <begin position="67"/>
        <end position="88"/>
    </location>
</feature>
<feature type="region of interest" description="Disordered" evidence="2">
    <location>
        <begin position="60"/>
        <end position="91"/>
    </location>
</feature>
<name>A0AAV9ZZY7_9AGAR</name>
<keyword evidence="5" id="KW-1185">Reference proteome</keyword>
<keyword evidence="1" id="KW-0862">Zinc</keyword>
<dbReference type="PROSITE" id="PS50114">
    <property type="entry name" value="GATA_ZN_FINGER_2"/>
    <property type="match status" value="1"/>
</dbReference>
<evidence type="ECO:0000256" key="1">
    <source>
        <dbReference type="PROSITE-ProRule" id="PRU00094"/>
    </source>
</evidence>
<reference evidence="4 5" key="1">
    <citation type="journal article" date="2024" name="J Genomics">
        <title>Draft genome sequencing and assembly of Favolaschia claudopus CIRM-BRFM 2984 isolated from oak limbs.</title>
        <authorList>
            <person name="Navarro D."/>
            <person name="Drula E."/>
            <person name="Chaduli D."/>
            <person name="Cazenave R."/>
            <person name="Ahrendt S."/>
            <person name="Wang J."/>
            <person name="Lipzen A."/>
            <person name="Daum C."/>
            <person name="Barry K."/>
            <person name="Grigoriev I.V."/>
            <person name="Favel A."/>
            <person name="Rosso M.N."/>
            <person name="Martin F."/>
        </authorList>
    </citation>
    <scope>NUCLEOTIDE SEQUENCE [LARGE SCALE GENOMIC DNA]</scope>
    <source>
        <strain evidence="4 5">CIRM-BRFM 2984</strain>
    </source>
</reference>
<feature type="domain" description="GATA-type" evidence="3">
    <location>
        <begin position="97"/>
        <end position="122"/>
    </location>
</feature>
<dbReference type="InterPro" id="IPR000679">
    <property type="entry name" value="Znf_GATA"/>
</dbReference>
<gene>
    <name evidence="4" type="ORF">R3P38DRAFT_3287540</name>
</gene>
<evidence type="ECO:0000259" key="3">
    <source>
        <dbReference type="PROSITE" id="PS50114"/>
    </source>
</evidence>
<dbReference type="InterPro" id="IPR013088">
    <property type="entry name" value="Znf_NHR/GATA"/>
</dbReference>
<dbReference type="GO" id="GO:0008270">
    <property type="term" value="F:zinc ion binding"/>
    <property type="evidence" value="ECO:0007669"/>
    <property type="project" value="UniProtKB-KW"/>
</dbReference>
<accession>A0AAV9ZZY7</accession>